<comment type="caution">
    <text evidence="1">The sequence shown here is derived from an EMBL/GenBank/DDBJ whole genome shotgun (WGS) entry which is preliminary data.</text>
</comment>
<name>A0AAN8G435_TRICO</name>
<proteinExistence type="predicted"/>
<organism evidence="1 2">
    <name type="scientific">Trichostrongylus colubriformis</name>
    <name type="common">Black scour worm</name>
    <dbReference type="NCBI Taxonomy" id="6319"/>
    <lineage>
        <taxon>Eukaryota</taxon>
        <taxon>Metazoa</taxon>
        <taxon>Ecdysozoa</taxon>
        <taxon>Nematoda</taxon>
        <taxon>Chromadorea</taxon>
        <taxon>Rhabditida</taxon>
        <taxon>Rhabditina</taxon>
        <taxon>Rhabditomorpha</taxon>
        <taxon>Strongyloidea</taxon>
        <taxon>Trichostrongylidae</taxon>
        <taxon>Trichostrongylus</taxon>
    </lineage>
</organism>
<gene>
    <name evidence="1" type="ORF">GCK32_004452</name>
</gene>
<reference evidence="1 2" key="1">
    <citation type="submission" date="2019-10" db="EMBL/GenBank/DDBJ databases">
        <title>Assembly and Annotation for the nematode Trichostrongylus colubriformis.</title>
        <authorList>
            <person name="Martin J."/>
        </authorList>
    </citation>
    <scope>NUCLEOTIDE SEQUENCE [LARGE SCALE GENOMIC DNA]</scope>
    <source>
        <strain evidence="1">G859</strain>
        <tissue evidence="1">Whole worm</tissue>
    </source>
</reference>
<evidence type="ECO:0000313" key="1">
    <source>
        <dbReference type="EMBL" id="KAK5976313.1"/>
    </source>
</evidence>
<keyword evidence="2" id="KW-1185">Reference proteome</keyword>
<dbReference type="AlphaFoldDB" id="A0AAN8G435"/>
<accession>A0AAN8G435</accession>
<protein>
    <submittedName>
        <fullName evidence="1">Uncharacterized protein</fullName>
    </submittedName>
</protein>
<evidence type="ECO:0000313" key="2">
    <source>
        <dbReference type="Proteomes" id="UP001331761"/>
    </source>
</evidence>
<dbReference type="Proteomes" id="UP001331761">
    <property type="component" value="Unassembled WGS sequence"/>
</dbReference>
<dbReference type="EMBL" id="WIXE01012012">
    <property type="protein sequence ID" value="KAK5976313.1"/>
    <property type="molecule type" value="Genomic_DNA"/>
</dbReference>
<sequence length="125" mass="14826">MTHKDNTSFCRAEKSLLLKYDMLQEGCRISFEIARRSLRKTLSNRKNEVCSIPSGKLFRPLHRHRILLKDEREEKSQRNRYHECHDGLCLSFRCLSCSSIDVIDTHVVYIFEKSCRYSRFDVPVV</sequence>